<evidence type="ECO:0000256" key="1">
    <source>
        <dbReference type="SAM" id="MobiDB-lite"/>
    </source>
</evidence>
<accession>A0A077WZT6</accession>
<dbReference type="AlphaFoldDB" id="A0A077WZT6"/>
<evidence type="ECO:0000313" key="3">
    <source>
        <dbReference type="EMBL" id="CDS12825.1"/>
    </source>
</evidence>
<reference evidence="3" key="1">
    <citation type="journal article" date="2014" name="Genome Announc.">
        <title>De novo whole-genome sequence and genome annotation of Lichtheimia ramosa.</title>
        <authorList>
            <person name="Linde J."/>
            <person name="Schwartze V."/>
            <person name="Binder U."/>
            <person name="Lass-Florl C."/>
            <person name="Voigt K."/>
            <person name="Horn F."/>
        </authorList>
    </citation>
    <scope>NUCLEOTIDE SEQUENCE</scope>
    <source>
        <strain evidence="3">JMRC FSU:6197</strain>
    </source>
</reference>
<dbReference type="InterPro" id="IPR013783">
    <property type="entry name" value="Ig-like_fold"/>
</dbReference>
<organism evidence="3">
    <name type="scientific">Lichtheimia ramosa</name>
    <dbReference type="NCBI Taxonomy" id="688394"/>
    <lineage>
        <taxon>Eukaryota</taxon>
        <taxon>Fungi</taxon>
        <taxon>Fungi incertae sedis</taxon>
        <taxon>Mucoromycota</taxon>
        <taxon>Mucoromycotina</taxon>
        <taxon>Mucoromycetes</taxon>
        <taxon>Mucorales</taxon>
        <taxon>Lichtheimiaceae</taxon>
        <taxon>Lichtheimia</taxon>
    </lineage>
</organism>
<dbReference type="OrthoDB" id="2373269at2759"/>
<protein>
    <recommendedName>
        <fullName evidence="2">MSP domain-containing protein</fullName>
    </recommendedName>
</protein>
<dbReference type="Gene3D" id="2.60.40.10">
    <property type="entry name" value="Immunoglobulins"/>
    <property type="match status" value="1"/>
</dbReference>
<gene>
    <name evidence="3" type="ORF">LRAMOSA05009</name>
</gene>
<feature type="compositionally biased region" description="Low complexity" evidence="1">
    <location>
        <begin position="73"/>
        <end position="84"/>
    </location>
</feature>
<feature type="domain" description="MSP" evidence="2">
    <location>
        <begin position="197"/>
        <end position="350"/>
    </location>
</feature>
<dbReference type="EMBL" id="LK023368">
    <property type="protein sequence ID" value="CDS12825.1"/>
    <property type="molecule type" value="Genomic_DNA"/>
</dbReference>
<name>A0A077WZT6_9FUNG</name>
<dbReference type="PROSITE" id="PS50202">
    <property type="entry name" value="MSP"/>
    <property type="match status" value="1"/>
</dbReference>
<sequence>MAYAASVYSSKSETSAKSGRSFLSLGAIAVATTTAPSAFKQTLWNSLKGWIKPTTQQHKSKQERQQDNDSIATTLTGTTSSSSTLKPQLSSENATVEYSGASYLRSSSSSLLEATPPKGILVKARRRQCVERVTFRDPSPVPRFRNVPPPPPPSPPYLEIVMHHDSKSATIVDDNVFMSSKQQPSSTSLPYTESLSTITSSRKSRRLCFTSPWHRGQTLFFTLHNALPEDHIIVFKFLTSNAKLSPGSSASSTRSSFIGGSSGSSIASQERYFVRPSAGRTSDQTQVMLFLNQVPDLDDAASERSSTKRMVLKDKILVRWAAIQRDTQVASWVESLPDSTRRRWLEMLVERWPDQVVVRETRLKIRFL</sequence>
<dbReference type="InterPro" id="IPR000535">
    <property type="entry name" value="MSP_dom"/>
</dbReference>
<proteinExistence type="predicted"/>
<evidence type="ECO:0000259" key="2">
    <source>
        <dbReference type="PROSITE" id="PS50202"/>
    </source>
</evidence>
<feature type="region of interest" description="Disordered" evidence="1">
    <location>
        <begin position="245"/>
        <end position="264"/>
    </location>
</feature>
<feature type="region of interest" description="Disordered" evidence="1">
    <location>
        <begin position="54"/>
        <end position="92"/>
    </location>
</feature>